<dbReference type="EMBL" id="KI964106">
    <property type="protein sequence ID" value="EUC41375.1"/>
    <property type="molecule type" value="Genomic_DNA"/>
</dbReference>
<sequence length="69" mass="7692">MAIVRPADCRYPAAANPKNDYCCIAVPPYPWKMGTHNMERSVGTEFMLRLAECITPINGYAGYNDTGYT</sequence>
<dbReference type="HOGENOM" id="CLU_204099_0_0_1"/>
<accession>W6YUZ8</accession>
<dbReference type="RefSeq" id="XP_007692113.1">
    <property type="nucleotide sequence ID" value="XM_007693923.1"/>
</dbReference>
<reference evidence="1 2" key="1">
    <citation type="journal article" date="2013" name="PLoS Genet.">
        <title>Comparative genome structure, secondary metabolite, and effector coding capacity across Cochliobolus pathogens.</title>
        <authorList>
            <person name="Condon B.J."/>
            <person name="Leng Y."/>
            <person name="Wu D."/>
            <person name="Bushley K.E."/>
            <person name="Ohm R.A."/>
            <person name="Otillar R."/>
            <person name="Martin J."/>
            <person name="Schackwitz W."/>
            <person name="Grimwood J."/>
            <person name="MohdZainudin N."/>
            <person name="Xue C."/>
            <person name="Wang R."/>
            <person name="Manning V.A."/>
            <person name="Dhillon B."/>
            <person name="Tu Z.J."/>
            <person name="Steffenson B.J."/>
            <person name="Salamov A."/>
            <person name="Sun H."/>
            <person name="Lowry S."/>
            <person name="LaButti K."/>
            <person name="Han J."/>
            <person name="Copeland A."/>
            <person name="Lindquist E."/>
            <person name="Barry K."/>
            <person name="Schmutz J."/>
            <person name="Baker S.E."/>
            <person name="Ciuffetti L.M."/>
            <person name="Grigoriev I.V."/>
            <person name="Zhong S."/>
            <person name="Turgeon B.G."/>
        </authorList>
    </citation>
    <scope>NUCLEOTIDE SEQUENCE [LARGE SCALE GENOMIC DNA]</scope>
    <source>
        <strain evidence="1 2">ATCC 44560</strain>
    </source>
</reference>
<evidence type="ECO:0000313" key="1">
    <source>
        <dbReference type="EMBL" id="EUC41375.1"/>
    </source>
</evidence>
<dbReference type="AlphaFoldDB" id="W6YUZ8"/>
<name>W6YUZ8_COCMI</name>
<evidence type="ECO:0000313" key="2">
    <source>
        <dbReference type="Proteomes" id="UP000054032"/>
    </source>
</evidence>
<protein>
    <submittedName>
        <fullName evidence="1">Uncharacterized protein</fullName>
    </submittedName>
</protein>
<organism evidence="1 2">
    <name type="scientific">Bipolaris oryzae ATCC 44560</name>
    <dbReference type="NCBI Taxonomy" id="930090"/>
    <lineage>
        <taxon>Eukaryota</taxon>
        <taxon>Fungi</taxon>
        <taxon>Dikarya</taxon>
        <taxon>Ascomycota</taxon>
        <taxon>Pezizomycotina</taxon>
        <taxon>Dothideomycetes</taxon>
        <taxon>Pleosporomycetidae</taxon>
        <taxon>Pleosporales</taxon>
        <taxon>Pleosporineae</taxon>
        <taxon>Pleosporaceae</taxon>
        <taxon>Bipolaris</taxon>
    </lineage>
</organism>
<proteinExistence type="predicted"/>
<gene>
    <name evidence="1" type="ORF">COCMIDRAFT_106348</name>
</gene>
<dbReference type="KEGG" id="bor:COCMIDRAFT_106348"/>
<dbReference type="Proteomes" id="UP000054032">
    <property type="component" value="Unassembled WGS sequence"/>
</dbReference>
<dbReference type="OrthoDB" id="10400832at2759"/>
<dbReference type="GeneID" id="19118846"/>
<keyword evidence="2" id="KW-1185">Reference proteome</keyword>